<feature type="transmembrane region" description="Helical" evidence="1">
    <location>
        <begin position="86"/>
        <end position="111"/>
    </location>
</feature>
<organism evidence="3 4">
    <name type="scientific">Tetracentron sinense</name>
    <name type="common">Spur-leaf</name>
    <dbReference type="NCBI Taxonomy" id="13715"/>
    <lineage>
        <taxon>Eukaryota</taxon>
        <taxon>Viridiplantae</taxon>
        <taxon>Streptophyta</taxon>
        <taxon>Embryophyta</taxon>
        <taxon>Tracheophyta</taxon>
        <taxon>Spermatophyta</taxon>
        <taxon>Magnoliopsida</taxon>
        <taxon>Trochodendrales</taxon>
        <taxon>Trochodendraceae</taxon>
        <taxon>Tetracentron</taxon>
    </lineage>
</organism>
<proteinExistence type="predicted"/>
<evidence type="ECO:0000256" key="2">
    <source>
        <dbReference type="SAM" id="SignalP"/>
    </source>
</evidence>
<sequence length="129" mass="14022">MTPMATFFLFFLSSLFFFSIAREDRAPHGIAYENPMAFSPSAFEFFHPNIPCIESDCAPLPLVAVLQASQEHGSKLSTPQTSGRRVGAGGVVGIVFGFVCAVLLAMVVYYVGITRRVNMNQANSVRPDA</sequence>
<keyword evidence="4" id="KW-1185">Reference proteome</keyword>
<feature type="signal peptide" evidence="2">
    <location>
        <begin position="1"/>
        <end position="21"/>
    </location>
</feature>
<keyword evidence="1" id="KW-0472">Membrane</keyword>
<keyword evidence="1" id="KW-1133">Transmembrane helix</keyword>
<evidence type="ECO:0000313" key="4">
    <source>
        <dbReference type="Proteomes" id="UP000655225"/>
    </source>
</evidence>
<dbReference type="Proteomes" id="UP000655225">
    <property type="component" value="Unassembled WGS sequence"/>
</dbReference>
<dbReference type="PANTHER" id="PTHR35718">
    <property type="entry name" value="EXPRESSED PROTEIN"/>
    <property type="match status" value="1"/>
</dbReference>
<dbReference type="OMA" id="KANYVQS"/>
<reference evidence="3 4" key="1">
    <citation type="submission" date="2020-04" db="EMBL/GenBank/DDBJ databases">
        <title>Plant Genome Project.</title>
        <authorList>
            <person name="Zhang R.-G."/>
        </authorList>
    </citation>
    <scope>NUCLEOTIDE SEQUENCE [LARGE SCALE GENOMIC DNA]</scope>
    <source>
        <strain evidence="3">YNK0</strain>
        <tissue evidence="3">Leaf</tissue>
    </source>
</reference>
<protein>
    <submittedName>
        <fullName evidence="3">Uncharacterized protein</fullName>
    </submittedName>
</protein>
<dbReference type="AlphaFoldDB" id="A0A834Z3G4"/>
<keyword evidence="2" id="KW-0732">Signal</keyword>
<comment type="caution">
    <text evidence="3">The sequence shown here is derived from an EMBL/GenBank/DDBJ whole genome shotgun (WGS) entry which is preliminary data.</text>
</comment>
<feature type="chain" id="PRO_5033020374" evidence="2">
    <location>
        <begin position="22"/>
        <end position="129"/>
    </location>
</feature>
<accession>A0A834Z3G4</accession>
<evidence type="ECO:0000313" key="3">
    <source>
        <dbReference type="EMBL" id="KAF8396576.1"/>
    </source>
</evidence>
<gene>
    <name evidence="3" type="ORF">HHK36_018200</name>
</gene>
<dbReference type="OrthoDB" id="1929763at2759"/>
<name>A0A834Z3G4_TETSI</name>
<evidence type="ECO:0000256" key="1">
    <source>
        <dbReference type="SAM" id="Phobius"/>
    </source>
</evidence>
<keyword evidence="1" id="KW-0812">Transmembrane</keyword>
<dbReference type="EMBL" id="JABCRI010000012">
    <property type="protein sequence ID" value="KAF8396576.1"/>
    <property type="molecule type" value="Genomic_DNA"/>
</dbReference>
<dbReference type="PANTHER" id="PTHR35718:SF1">
    <property type="entry name" value="EXPRESSED PROTEIN"/>
    <property type="match status" value="1"/>
</dbReference>